<evidence type="ECO:0000313" key="3">
    <source>
        <dbReference type="EMBL" id="KAH0901524.1"/>
    </source>
</evidence>
<keyword evidence="2" id="KW-0812">Transmembrane</keyword>
<accession>A0ABQ8B9R9</accession>
<reference evidence="3 4" key="1">
    <citation type="submission" date="2021-05" db="EMBL/GenBank/DDBJ databases">
        <title>Genome Assembly of Synthetic Allotetraploid Brassica napus Reveals Homoeologous Exchanges between Subgenomes.</title>
        <authorList>
            <person name="Davis J.T."/>
        </authorList>
    </citation>
    <scope>NUCLEOTIDE SEQUENCE [LARGE SCALE GENOMIC DNA]</scope>
    <source>
        <strain evidence="4">cv. Da-Ae</strain>
        <tissue evidence="3">Seedling</tissue>
    </source>
</reference>
<proteinExistence type="predicted"/>
<organism evidence="3 4">
    <name type="scientific">Brassica napus</name>
    <name type="common">Rape</name>
    <dbReference type="NCBI Taxonomy" id="3708"/>
    <lineage>
        <taxon>Eukaryota</taxon>
        <taxon>Viridiplantae</taxon>
        <taxon>Streptophyta</taxon>
        <taxon>Embryophyta</taxon>
        <taxon>Tracheophyta</taxon>
        <taxon>Spermatophyta</taxon>
        <taxon>Magnoliopsida</taxon>
        <taxon>eudicotyledons</taxon>
        <taxon>Gunneridae</taxon>
        <taxon>Pentapetalae</taxon>
        <taxon>rosids</taxon>
        <taxon>malvids</taxon>
        <taxon>Brassicales</taxon>
        <taxon>Brassicaceae</taxon>
        <taxon>Brassiceae</taxon>
        <taxon>Brassica</taxon>
    </lineage>
</organism>
<keyword evidence="2" id="KW-0472">Membrane</keyword>
<evidence type="ECO:0000256" key="1">
    <source>
        <dbReference type="SAM" id="MobiDB-lite"/>
    </source>
</evidence>
<dbReference type="EMBL" id="JAGKQM010000011">
    <property type="protein sequence ID" value="KAH0901524.1"/>
    <property type="molecule type" value="Genomic_DNA"/>
</dbReference>
<gene>
    <name evidence="3" type="ORF">HID58_041027</name>
</gene>
<comment type="caution">
    <text evidence="3">The sequence shown here is derived from an EMBL/GenBank/DDBJ whole genome shotgun (WGS) entry which is preliminary data.</text>
</comment>
<sequence length="366" mass="40124">MDGSKKPPRPASLGAPTPWISYASASSSINPPPFEAAPLLFHGVDAPPPLKSRPPPDPPPRTFPPLGSLSPIEPLEPPDPPDSPGAFLVLTLYCFIFVSPIRSSQAPTETLDLELLVHFWANQPIHVGVTLVYSSFIYCNMQSVSSPACRVVPLGPCPDSPSLLSLLILQVCSSSSKLYGYSFIKWYRELVERIALDLWILAFNCNVPIDLISLGSFMLFSSTYVILMRPFTALCSPVTIFNPVVVGAVKGKLTVMYPLVNMSMSGIYFPAVSYLEQCVFPICPHMLSDLDEQASLLLMLLFSANDAEPVALWVTQGGAVQKEVYEIIVRFLMVSFSEMYCQSIFLLIMCWFVLTLCGLVVSSSRG</sequence>
<evidence type="ECO:0000256" key="2">
    <source>
        <dbReference type="SAM" id="Phobius"/>
    </source>
</evidence>
<dbReference type="Proteomes" id="UP000824890">
    <property type="component" value="Unassembled WGS sequence"/>
</dbReference>
<feature type="region of interest" description="Disordered" evidence="1">
    <location>
        <begin position="40"/>
        <end position="80"/>
    </location>
</feature>
<feature type="compositionally biased region" description="Pro residues" evidence="1">
    <location>
        <begin position="46"/>
        <end position="63"/>
    </location>
</feature>
<feature type="compositionally biased region" description="Low complexity" evidence="1">
    <location>
        <begin position="64"/>
        <end position="73"/>
    </location>
</feature>
<name>A0ABQ8B9R9_BRANA</name>
<evidence type="ECO:0000313" key="4">
    <source>
        <dbReference type="Proteomes" id="UP000824890"/>
    </source>
</evidence>
<keyword evidence="2" id="KW-1133">Transmembrane helix</keyword>
<protein>
    <submittedName>
        <fullName evidence="3">Uncharacterized protein</fullName>
    </submittedName>
</protein>
<keyword evidence="4" id="KW-1185">Reference proteome</keyword>
<feature type="transmembrane region" description="Helical" evidence="2">
    <location>
        <begin position="340"/>
        <end position="361"/>
    </location>
</feature>